<keyword evidence="2" id="KW-1185">Reference proteome</keyword>
<evidence type="ECO:0000313" key="2">
    <source>
        <dbReference type="Proteomes" id="UP001498398"/>
    </source>
</evidence>
<accession>A0ABR1JFU6</accession>
<dbReference type="Proteomes" id="UP001498398">
    <property type="component" value="Unassembled WGS sequence"/>
</dbReference>
<sequence>MVMTLLECNRRLEARLRNIEDATAHSPSRIASGEYVPLNYGVSLDGAGTPSDYSINGNESIPLGSSLNSDSDAQNLSTIVSSQSLQEVFGDLNLALREFEVDDWSSSPPSSSSSSIIAGFESSSANTRLSDLRLIFLNHNLQLGLSLTQIKVDALRAGDLSGQIIHPILVHISHLWGCLFSQPDRITPSPEEEGYLQSVLELLATMVADQDILSYIQAYCLTAVYFYFKLQISTGRDLLLKAIDAVQRRGLDTYLSGDLTGFDIPEKFYQGGIPLIALDDTDEERNALLQLLYIDRASEMLLKLPSLLSQQLNEVLQKFTKRNMLLTSSSNIPVARAVSISLLYESQKATSGFIPGIGASI</sequence>
<dbReference type="EMBL" id="JBANRG010000022">
    <property type="protein sequence ID" value="KAK7455758.1"/>
    <property type="molecule type" value="Genomic_DNA"/>
</dbReference>
<name>A0ABR1JFU6_9AGAR</name>
<gene>
    <name evidence="1" type="ORF">VKT23_010790</name>
</gene>
<evidence type="ECO:0000313" key="1">
    <source>
        <dbReference type="EMBL" id="KAK7455758.1"/>
    </source>
</evidence>
<comment type="caution">
    <text evidence="1">The sequence shown here is derived from an EMBL/GenBank/DDBJ whole genome shotgun (WGS) entry which is preliminary data.</text>
</comment>
<protein>
    <submittedName>
        <fullName evidence="1">Uncharacterized protein</fullName>
    </submittedName>
</protein>
<proteinExistence type="predicted"/>
<reference evidence="1 2" key="1">
    <citation type="submission" date="2024-01" db="EMBL/GenBank/DDBJ databases">
        <title>A draft genome for the cacao thread blight pathogen Marasmiellus scandens.</title>
        <authorList>
            <person name="Baruah I.K."/>
            <person name="Leung J."/>
            <person name="Bukari Y."/>
            <person name="Amoako-Attah I."/>
            <person name="Meinhardt L.W."/>
            <person name="Bailey B.A."/>
            <person name="Cohen S.P."/>
        </authorList>
    </citation>
    <scope>NUCLEOTIDE SEQUENCE [LARGE SCALE GENOMIC DNA]</scope>
    <source>
        <strain evidence="1 2">GH-19</strain>
    </source>
</reference>
<organism evidence="1 2">
    <name type="scientific">Marasmiellus scandens</name>
    <dbReference type="NCBI Taxonomy" id="2682957"/>
    <lineage>
        <taxon>Eukaryota</taxon>
        <taxon>Fungi</taxon>
        <taxon>Dikarya</taxon>
        <taxon>Basidiomycota</taxon>
        <taxon>Agaricomycotina</taxon>
        <taxon>Agaricomycetes</taxon>
        <taxon>Agaricomycetidae</taxon>
        <taxon>Agaricales</taxon>
        <taxon>Marasmiineae</taxon>
        <taxon>Omphalotaceae</taxon>
        <taxon>Marasmiellus</taxon>
    </lineage>
</organism>